<protein>
    <submittedName>
        <fullName evidence="2">SseB family protein</fullName>
    </submittedName>
</protein>
<feature type="domain" description="SseB protein N-terminal" evidence="1">
    <location>
        <begin position="172"/>
        <end position="283"/>
    </location>
</feature>
<dbReference type="Pfam" id="PF07179">
    <property type="entry name" value="SseB"/>
    <property type="match status" value="2"/>
</dbReference>
<proteinExistence type="predicted"/>
<gene>
    <name evidence="2" type="ORF">FNH05_06370</name>
</gene>
<reference evidence="2 3" key="2">
    <citation type="submission" date="2019-08" db="EMBL/GenBank/DDBJ databases">
        <title>Amycolatopsis acidicola sp. nov., isolated from peat swamp forest soil.</title>
        <authorList>
            <person name="Srisuk N."/>
        </authorList>
    </citation>
    <scope>NUCLEOTIDE SEQUENCE [LARGE SCALE GENOMIC DNA]</scope>
    <source>
        <strain evidence="2 3">TBRC 6029</strain>
    </source>
</reference>
<evidence type="ECO:0000259" key="1">
    <source>
        <dbReference type="Pfam" id="PF07179"/>
    </source>
</evidence>
<sequence>MDLIWEPGNEVERELLRALEAGDGGRFAKAVLSAPLFLPVLPKRDSPEGKELMLLLPWEEEHVLAYTCAETLSDALGPYTDGYTETTYAALAAAWPEGSALKLALNPGLPIAAALPIEAIHDLAEGRRSLIPSEDVEQLVLDELRKQIRASALTALGCGRAAVLVSVPGSPLEAALTEAVRREDHDGYLAALMNGEVVALTSRPVPPGMTPGADGFPWRILGTPRSPVIALFSSTATLDRVAPQGQHHVTVPFLALLADWPDENHALCLDPGAETELILTGEGMYGLRAAVAGILAEDAEDVAR</sequence>
<dbReference type="AlphaFoldDB" id="A0A558DC92"/>
<keyword evidence="3" id="KW-1185">Reference proteome</keyword>
<comment type="caution">
    <text evidence="2">The sequence shown here is derived from an EMBL/GenBank/DDBJ whole genome shotgun (WGS) entry which is preliminary data.</text>
</comment>
<feature type="domain" description="SseB protein N-terminal" evidence="1">
    <location>
        <begin position="14"/>
        <end position="121"/>
    </location>
</feature>
<dbReference type="OrthoDB" id="3288975at2"/>
<reference evidence="2 3" key="1">
    <citation type="submission" date="2019-07" db="EMBL/GenBank/DDBJ databases">
        <authorList>
            <person name="Duangmal K."/>
            <person name="Teo W.F.A."/>
        </authorList>
    </citation>
    <scope>NUCLEOTIDE SEQUENCE [LARGE SCALE GENOMIC DNA]</scope>
    <source>
        <strain evidence="2 3">TBRC 6029</strain>
    </source>
</reference>
<name>A0A558DC92_9PSEU</name>
<dbReference type="Proteomes" id="UP000320011">
    <property type="component" value="Unassembled WGS sequence"/>
</dbReference>
<dbReference type="EMBL" id="VJWX01000037">
    <property type="protein sequence ID" value="TVT58645.1"/>
    <property type="molecule type" value="Genomic_DNA"/>
</dbReference>
<accession>A0A558DC92</accession>
<organism evidence="2 3">
    <name type="scientific">Amycolatopsis rhizosphaerae</name>
    <dbReference type="NCBI Taxonomy" id="2053003"/>
    <lineage>
        <taxon>Bacteria</taxon>
        <taxon>Bacillati</taxon>
        <taxon>Actinomycetota</taxon>
        <taxon>Actinomycetes</taxon>
        <taxon>Pseudonocardiales</taxon>
        <taxon>Pseudonocardiaceae</taxon>
        <taxon>Amycolatopsis</taxon>
    </lineage>
</organism>
<dbReference type="RefSeq" id="WP_144586339.1">
    <property type="nucleotide sequence ID" value="NZ_VJWX01000037.1"/>
</dbReference>
<evidence type="ECO:0000313" key="2">
    <source>
        <dbReference type="EMBL" id="TVT58645.1"/>
    </source>
</evidence>
<dbReference type="InterPro" id="IPR009839">
    <property type="entry name" value="SseB_N"/>
</dbReference>
<evidence type="ECO:0000313" key="3">
    <source>
        <dbReference type="Proteomes" id="UP000320011"/>
    </source>
</evidence>